<evidence type="ECO:0000256" key="3">
    <source>
        <dbReference type="ARBA" id="ARBA00023306"/>
    </source>
</evidence>
<keyword evidence="8" id="KW-0808">Transferase</keyword>
<protein>
    <submittedName>
        <fullName evidence="8">Cyclin B and related kinase-activating proteins</fullName>
    </submittedName>
</protein>
<dbReference type="AlphaFoldDB" id="A0A6A7FX12"/>
<dbReference type="InterPro" id="IPR039361">
    <property type="entry name" value="Cyclin"/>
</dbReference>
<feature type="compositionally biased region" description="Basic and acidic residues" evidence="5">
    <location>
        <begin position="123"/>
        <end position="149"/>
    </location>
</feature>
<dbReference type="GO" id="GO:0016538">
    <property type="term" value="F:cyclin-dependent protein serine/threonine kinase regulator activity"/>
    <property type="evidence" value="ECO:0007669"/>
    <property type="project" value="InterPro"/>
</dbReference>
<dbReference type="InterPro" id="IPR013763">
    <property type="entry name" value="Cyclin-like_dom"/>
</dbReference>
<evidence type="ECO:0000259" key="6">
    <source>
        <dbReference type="SMART" id="SM00385"/>
    </source>
</evidence>
<dbReference type="SMART" id="SM00385">
    <property type="entry name" value="CYCLIN"/>
    <property type="match status" value="2"/>
</dbReference>
<evidence type="ECO:0000256" key="1">
    <source>
        <dbReference type="ARBA" id="ARBA00022618"/>
    </source>
</evidence>
<dbReference type="InterPro" id="IPR004367">
    <property type="entry name" value="Cyclin_C-dom"/>
</dbReference>
<keyword evidence="1" id="KW-0132">Cell division</keyword>
<dbReference type="PIRSF" id="PIRSF001771">
    <property type="entry name" value="Cyclin_A_B_D_E"/>
    <property type="match status" value="1"/>
</dbReference>
<feature type="domain" description="Cyclin-like" evidence="6">
    <location>
        <begin position="214"/>
        <end position="298"/>
    </location>
</feature>
<feature type="region of interest" description="Disordered" evidence="5">
    <location>
        <begin position="1"/>
        <end position="72"/>
    </location>
</feature>
<organism evidence="8">
    <name type="scientific">Hirondellea gigas</name>
    <dbReference type="NCBI Taxonomy" id="1518452"/>
    <lineage>
        <taxon>Eukaryota</taxon>
        <taxon>Metazoa</taxon>
        <taxon>Ecdysozoa</taxon>
        <taxon>Arthropoda</taxon>
        <taxon>Crustacea</taxon>
        <taxon>Multicrustacea</taxon>
        <taxon>Malacostraca</taxon>
        <taxon>Eumalacostraca</taxon>
        <taxon>Peracarida</taxon>
        <taxon>Amphipoda</taxon>
        <taxon>Amphilochidea</taxon>
        <taxon>Lysianassida</taxon>
        <taxon>Lysianassidira</taxon>
        <taxon>Lysianassoidea</taxon>
        <taxon>Lysianassidae</taxon>
        <taxon>Hirondellea</taxon>
    </lineage>
</organism>
<evidence type="ECO:0000256" key="5">
    <source>
        <dbReference type="SAM" id="MobiDB-lite"/>
    </source>
</evidence>
<evidence type="ECO:0000256" key="4">
    <source>
        <dbReference type="RuleBase" id="RU000383"/>
    </source>
</evidence>
<dbReference type="EMBL" id="IACT01003297">
    <property type="protein sequence ID" value="LAC22545.1"/>
    <property type="molecule type" value="mRNA"/>
</dbReference>
<feature type="region of interest" description="Disordered" evidence="5">
    <location>
        <begin position="84"/>
        <end position="149"/>
    </location>
</feature>
<dbReference type="PROSITE" id="PS00292">
    <property type="entry name" value="CYCLINS"/>
    <property type="match status" value="1"/>
</dbReference>
<dbReference type="FunFam" id="1.10.472.10:FF:000001">
    <property type="entry name" value="G2/mitotic-specific cyclin"/>
    <property type="match status" value="1"/>
</dbReference>
<dbReference type="Gene3D" id="1.10.472.10">
    <property type="entry name" value="Cyclin-like"/>
    <property type="match status" value="2"/>
</dbReference>
<dbReference type="PANTHER" id="PTHR10177">
    <property type="entry name" value="CYCLINS"/>
    <property type="match status" value="1"/>
</dbReference>
<comment type="similarity">
    <text evidence="4">Belongs to the cyclin family.</text>
</comment>
<keyword evidence="3" id="KW-0131">Cell cycle</keyword>
<feature type="compositionally biased region" description="Basic residues" evidence="5">
    <location>
        <begin position="1"/>
        <end position="11"/>
    </location>
</feature>
<name>A0A6A7FX12_9CRUS</name>
<dbReference type="Pfam" id="PF02984">
    <property type="entry name" value="Cyclin_C"/>
    <property type="match status" value="1"/>
</dbReference>
<dbReference type="SUPFAM" id="SSF47954">
    <property type="entry name" value="Cyclin-like"/>
    <property type="match status" value="2"/>
</dbReference>
<dbReference type="InterPro" id="IPR048258">
    <property type="entry name" value="Cyclins_cyclin-box"/>
</dbReference>
<proteinExistence type="evidence at transcript level"/>
<dbReference type="InterPro" id="IPR046965">
    <property type="entry name" value="Cyclin_A/B-like"/>
</dbReference>
<feature type="compositionally biased region" description="Basic residues" evidence="5">
    <location>
        <begin position="94"/>
        <end position="106"/>
    </location>
</feature>
<evidence type="ECO:0000256" key="2">
    <source>
        <dbReference type="ARBA" id="ARBA00023127"/>
    </source>
</evidence>
<dbReference type="Pfam" id="PF00134">
    <property type="entry name" value="Cyclin_N"/>
    <property type="match status" value="1"/>
</dbReference>
<feature type="compositionally biased region" description="Low complexity" evidence="5">
    <location>
        <begin position="107"/>
        <end position="121"/>
    </location>
</feature>
<keyword evidence="2 4" id="KW-0195">Cyclin</keyword>
<dbReference type="SMART" id="SM01332">
    <property type="entry name" value="Cyclin_C"/>
    <property type="match status" value="1"/>
</dbReference>
<dbReference type="GO" id="GO:0051301">
    <property type="term" value="P:cell division"/>
    <property type="evidence" value="ECO:0007669"/>
    <property type="project" value="UniProtKB-KW"/>
</dbReference>
<dbReference type="InterPro" id="IPR036915">
    <property type="entry name" value="Cyclin-like_sf"/>
</dbReference>
<feature type="domain" description="Cyclin C-terminal" evidence="7">
    <location>
        <begin position="307"/>
        <end position="424"/>
    </location>
</feature>
<sequence length="425" mass="48260">MNRARRSRKAQAPRGVLGDITNNVPRPAALEKKVQTNSGTKRKYASSLDSSSVSKLAAESLTPTSRFHLGTPDSISAHIDRLGLQHERSSSLKKSSKRRLDHKSRSSRSSPPSSPSHSSDPILDPRSDIGESVEWCDRRSPIKSDDGTKMADYQPVEVSIPDCDLADSDPQYPLEYLPEILAHYRKKETREAVSPEYISLQPDIDYRMRAVLVDWLVEVHHNFKLVEPTLFLTINIVDRFLSRRRVTRAKLQLVGCASMLLASKYQEIFAPEIMDFVYISAAAYDRDDIIKMEQVIISTINFSLSVITPYQFAMRFVRVSQTNETIKFMVLYILELSFMNLKFLSYRPSMMAATALFIALKLIPSSSWSKTLEEQTGYSVEQMNGCLRDCYQLLTVPNRRAVAIAKKFSSSKVCRVSQIQWKRST</sequence>
<evidence type="ECO:0000313" key="8">
    <source>
        <dbReference type="EMBL" id="LAC22545.1"/>
    </source>
</evidence>
<keyword evidence="8" id="KW-0418">Kinase</keyword>
<accession>A0A6A7FX12</accession>
<evidence type="ECO:0000259" key="7">
    <source>
        <dbReference type="SMART" id="SM01332"/>
    </source>
</evidence>
<dbReference type="GO" id="GO:0044772">
    <property type="term" value="P:mitotic cell cycle phase transition"/>
    <property type="evidence" value="ECO:0007669"/>
    <property type="project" value="InterPro"/>
</dbReference>
<dbReference type="GO" id="GO:0016301">
    <property type="term" value="F:kinase activity"/>
    <property type="evidence" value="ECO:0007669"/>
    <property type="project" value="UniProtKB-KW"/>
</dbReference>
<reference evidence="8" key="1">
    <citation type="submission" date="2017-11" db="EMBL/GenBank/DDBJ databases">
        <title>The sensing device of the deep-sea amphipod.</title>
        <authorList>
            <person name="Kobayashi H."/>
            <person name="Nagahama T."/>
            <person name="Arai W."/>
            <person name="Sasagawa Y."/>
            <person name="Umeda M."/>
            <person name="Hayashi T."/>
            <person name="Nikaido I."/>
            <person name="Watanabe H."/>
            <person name="Oguri K."/>
            <person name="Kitazato H."/>
            <person name="Fujioka K."/>
            <person name="Kido Y."/>
            <person name="Takami H."/>
        </authorList>
    </citation>
    <scope>NUCLEOTIDE SEQUENCE</scope>
    <source>
        <tissue evidence="8">Whole body</tissue>
    </source>
</reference>
<dbReference type="InterPro" id="IPR006671">
    <property type="entry name" value="Cyclin_N"/>
</dbReference>
<dbReference type="CDD" id="cd20507">
    <property type="entry name" value="CYCLIN_CCNB1-like_rpt1"/>
    <property type="match status" value="1"/>
</dbReference>
<feature type="domain" description="Cyclin-like" evidence="6">
    <location>
        <begin position="311"/>
        <end position="392"/>
    </location>
</feature>